<feature type="domain" description="HTH myb-type" evidence="4">
    <location>
        <begin position="754"/>
        <end position="803"/>
    </location>
</feature>
<feature type="compositionally biased region" description="Polar residues" evidence="2">
    <location>
        <begin position="1"/>
        <end position="15"/>
    </location>
</feature>
<dbReference type="AlphaFoldDB" id="A0A0D3FC31"/>
<name>A0A0D3FC31_9ORYZ</name>
<feature type="domain" description="Ubiquitin-like" evidence="3">
    <location>
        <begin position="576"/>
        <end position="640"/>
    </location>
</feature>
<reference evidence="5" key="2">
    <citation type="submission" date="2015-03" db="UniProtKB">
        <authorList>
            <consortium name="EnsemblPlants"/>
        </authorList>
    </citation>
    <scope>IDENTIFICATION</scope>
</reference>
<dbReference type="InterPro" id="IPR029071">
    <property type="entry name" value="Ubiquitin-like_domsf"/>
</dbReference>
<evidence type="ECO:0000256" key="1">
    <source>
        <dbReference type="ARBA" id="ARBA00023125"/>
    </source>
</evidence>
<evidence type="ECO:0000259" key="3">
    <source>
        <dbReference type="PROSITE" id="PS50053"/>
    </source>
</evidence>
<dbReference type="PANTHER" id="PTHR21717">
    <property type="entry name" value="TELOMERIC REPEAT BINDING PROTEIN"/>
    <property type="match status" value="1"/>
</dbReference>
<dbReference type="InterPro" id="IPR000626">
    <property type="entry name" value="Ubiquitin-like_dom"/>
</dbReference>
<dbReference type="InterPro" id="IPR009057">
    <property type="entry name" value="Homeodomain-like_sf"/>
</dbReference>
<protein>
    <recommendedName>
        <fullName evidence="7">HTH myb-type domain-containing protein</fullName>
    </recommendedName>
</protein>
<dbReference type="InterPro" id="IPR057625">
    <property type="entry name" value="TPR1-6-like_ubiquitin"/>
</dbReference>
<accession>A0A0D3FC31</accession>
<dbReference type="GO" id="GO:0042803">
    <property type="term" value="F:protein homodimerization activity"/>
    <property type="evidence" value="ECO:0007669"/>
    <property type="project" value="EnsemblPlants"/>
</dbReference>
<dbReference type="PANTHER" id="PTHR21717:SF72">
    <property type="entry name" value="TELOMERE-BINDING PROTEIN 1"/>
    <property type="match status" value="1"/>
</dbReference>
<dbReference type="PROSITE" id="PS50053">
    <property type="entry name" value="UBIQUITIN_2"/>
    <property type="match status" value="1"/>
</dbReference>
<dbReference type="PaxDb" id="65489-OBART02G37370.1"/>
<dbReference type="GO" id="GO:0032204">
    <property type="term" value="P:regulation of telomere maintenance"/>
    <property type="evidence" value="ECO:0007669"/>
    <property type="project" value="EnsemblPlants"/>
</dbReference>
<dbReference type="InterPro" id="IPR031105">
    <property type="entry name" value="TRP_plant"/>
</dbReference>
<dbReference type="SUPFAM" id="SSF46689">
    <property type="entry name" value="Homeodomain-like"/>
    <property type="match status" value="1"/>
</dbReference>
<organism evidence="5">
    <name type="scientific">Oryza barthii</name>
    <dbReference type="NCBI Taxonomy" id="65489"/>
    <lineage>
        <taxon>Eukaryota</taxon>
        <taxon>Viridiplantae</taxon>
        <taxon>Streptophyta</taxon>
        <taxon>Embryophyta</taxon>
        <taxon>Tracheophyta</taxon>
        <taxon>Spermatophyta</taxon>
        <taxon>Magnoliopsida</taxon>
        <taxon>Liliopsida</taxon>
        <taxon>Poales</taxon>
        <taxon>Poaceae</taxon>
        <taxon>BOP clade</taxon>
        <taxon>Oryzoideae</taxon>
        <taxon>Oryzeae</taxon>
        <taxon>Oryzinae</taxon>
        <taxon>Oryza</taxon>
    </lineage>
</organism>
<evidence type="ECO:0000259" key="4">
    <source>
        <dbReference type="PROSITE" id="PS51294"/>
    </source>
</evidence>
<dbReference type="InterPro" id="IPR017930">
    <property type="entry name" value="Myb_dom"/>
</dbReference>
<dbReference type="Gene3D" id="1.10.246.220">
    <property type="match status" value="2"/>
</dbReference>
<evidence type="ECO:0008006" key="7">
    <source>
        <dbReference type="Google" id="ProtNLM"/>
    </source>
</evidence>
<keyword evidence="1" id="KW-0238">DNA-binding</keyword>
<sequence>MRKPTSNQPLCPKTISSHHQKKKEKKEKKKQQETQGKSSLLLFHGVFLLQSFPLSLSSSSSLRLPLAAIPPPRPLFSNLLEPSPIPHKPSCSDLNAGGEALHFVGVDGSSQTTSSQMSGWGVEHTINHNLSFLRAKRYTTTSRLRFQRMSSCQILSVLMGLTNDEFFPFQKHRIEHFVLVVSCIRMSFGIGSMFTKSCLFDAEKYGACFIYFPLLSLNTFPSVKDKTWCCRRGWTMDPMAIVLPLSHVKRSTRIRKKQMYALDLLATAAEKLLADQDNLSSGPNINETPEGYVTSMKPVKAEQFDEAFPLRSVAVKKDDCKGCTVGCAGICGFLRQANMCLAENSSTQNLADSVLESLTAKPDVLAKDSFVSSKKSCRLGFGLGTIPEYGSVGVCQPWSTRSAEVKQVHRARPTAIRSQEDSDAAALCALVETMDLDTKPLAEASSGSNSGVHICGHDRGHNSHPSCLAKVQHAADRDDDENSSGCVHPSTSGNNRGYIPHYIGDRRIRRLFASRLRKAARNRICGEMSCKGNKLSLCEKKMPTTRRRVQQTTLKRKRLAQLYSEKSSDEGILTEIKLTIKSFNIPELLIEIPENATVGSLKKTVSDAVTTIIERGLRVGILLQGKNIQNDNKTLRQAGICRGKKLDDIGFTLECEAGQDSHPGVIVPEEMDFVGASVMDKSATVKCEEPAENQQLMQDFPGCSLSDPGSVDYPVEWSTQETSASSQAIVPFADPNSLVLANVPLSRSKRPDFGQRRIRRPFTVAEVELLVEAVEHLGTGRWRDVKFRAFENVHHRTYVDLKDQDALSETVKQYLMNQDKWKTLVHTASIAPQQRRGAPVPQELLDRVLAAQAYWSEQQAKLHGDPPVPEICPT</sequence>
<dbReference type="Gramene" id="OBART02G37370.1">
    <property type="protein sequence ID" value="OBART02G37370.1"/>
    <property type="gene ID" value="OBART02G37370"/>
</dbReference>
<keyword evidence="6" id="KW-1185">Reference proteome</keyword>
<dbReference type="PROSITE" id="PS51294">
    <property type="entry name" value="HTH_MYB"/>
    <property type="match status" value="1"/>
</dbReference>
<dbReference type="eggNOG" id="ENOG502QPSZ">
    <property type="taxonomic scope" value="Eukaryota"/>
</dbReference>
<dbReference type="STRING" id="65489.A0A0D3FC31"/>
<evidence type="ECO:0000313" key="6">
    <source>
        <dbReference type="Proteomes" id="UP000026960"/>
    </source>
</evidence>
<dbReference type="Proteomes" id="UP000026960">
    <property type="component" value="Chromosome 2"/>
</dbReference>
<feature type="compositionally biased region" description="Basic residues" evidence="2">
    <location>
        <begin position="16"/>
        <end position="29"/>
    </location>
</feature>
<reference evidence="5" key="1">
    <citation type="journal article" date="2009" name="Rice">
        <title>De Novo Next Generation Sequencing of Plant Genomes.</title>
        <authorList>
            <person name="Rounsley S."/>
            <person name="Marri P.R."/>
            <person name="Yu Y."/>
            <person name="He R."/>
            <person name="Sisneros N."/>
            <person name="Goicoechea J.L."/>
            <person name="Lee S.J."/>
            <person name="Angelova A."/>
            <person name="Kudrna D."/>
            <person name="Luo M."/>
            <person name="Affourtit J."/>
            <person name="Desany B."/>
            <person name="Knight J."/>
            <person name="Niazi F."/>
            <person name="Egholm M."/>
            <person name="Wing R.A."/>
        </authorList>
    </citation>
    <scope>NUCLEOTIDE SEQUENCE [LARGE SCALE GENOMIC DNA]</scope>
    <source>
        <strain evidence="5">cv. IRGC 105608</strain>
    </source>
</reference>
<evidence type="ECO:0000313" key="5">
    <source>
        <dbReference type="EnsemblPlants" id="OBART02G37370.1"/>
    </source>
</evidence>
<dbReference type="GO" id="GO:0042162">
    <property type="term" value="F:telomeric DNA binding"/>
    <property type="evidence" value="ECO:0007669"/>
    <property type="project" value="EnsemblPlants"/>
</dbReference>
<dbReference type="EnsemblPlants" id="OBART02G37370.1">
    <property type="protein sequence ID" value="OBART02G37370.1"/>
    <property type="gene ID" value="OBART02G37370"/>
</dbReference>
<proteinExistence type="predicted"/>
<dbReference type="Pfam" id="PF23603">
    <property type="entry name" value="Ubiquitin_TPR1"/>
    <property type="match status" value="1"/>
</dbReference>
<dbReference type="CDD" id="cd11660">
    <property type="entry name" value="SANT_TRF"/>
    <property type="match status" value="1"/>
</dbReference>
<evidence type="ECO:0000256" key="2">
    <source>
        <dbReference type="SAM" id="MobiDB-lite"/>
    </source>
</evidence>
<feature type="region of interest" description="Disordered" evidence="2">
    <location>
        <begin position="1"/>
        <end position="36"/>
    </location>
</feature>
<dbReference type="SUPFAM" id="SSF54236">
    <property type="entry name" value="Ubiquitin-like"/>
    <property type="match status" value="1"/>
</dbReference>